<proteinExistence type="predicted"/>
<dbReference type="Proteomes" id="UP000295748">
    <property type="component" value="Chromosome"/>
</dbReference>
<protein>
    <submittedName>
        <fullName evidence="1">Uncharacterized protein</fullName>
    </submittedName>
</protein>
<accession>A0ABX5SRT8</accession>
<evidence type="ECO:0000313" key="2">
    <source>
        <dbReference type="Proteomes" id="UP000295748"/>
    </source>
</evidence>
<keyword evidence="2" id="KW-1185">Reference proteome</keyword>
<gene>
    <name evidence="1" type="ORF">E4K62_09185</name>
</gene>
<reference evidence="1 2" key="1">
    <citation type="submission" date="2019-03" db="EMBL/GenBank/DDBJ databases">
        <authorList>
            <person name="Dong K."/>
        </authorList>
    </citation>
    <scope>NUCLEOTIDE SEQUENCE [LARGE SCALE GENOMIC DNA]</scope>
    <source>
        <strain evidence="2">dk512</strain>
    </source>
</reference>
<dbReference type="EMBL" id="CP038266">
    <property type="protein sequence ID" value="QBR88846.1"/>
    <property type="molecule type" value="Genomic_DNA"/>
</dbReference>
<sequence>MATEIHYGGRAYPLADPTVSATTVVREIARRLQGDPADRPYQFASSEGIVTIFLAPGVAVAVNEIPEVVPAGRSAPPPPHV</sequence>
<organism evidence="1 2">
    <name type="scientific">Microbacterium wangchenii</name>
    <dbReference type="NCBI Taxonomy" id="2541726"/>
    <lineage>
        <taxon>Bacteria</taxon>
        <taxon>Bacillati</taxon>
        <taxon>Actinomycetota</taxon>
        <taxon>Actinomycetes</taxon>
        <taxon>Micrococcales</taxon>
        <taxon>Microbacteriaceae</taxon>
        <taxon>Microbacterium</taxon>
    </lineage>
</organism>
<name>A0ABX5SRT8_9MICO</name>
<dbReference type="RefSeq" id="WP_135066544.1">
    <property type="nucleotide sequence ID" value="NZ_CP038266.1"/>
</dbReference>
<evidence type="ECO:0000313" key="1">
    <source>
        <dbReference type="EMBL" id="QBR88846.1"/>
    </source>
</evidence>